<proteinExistence type="predicted"/>
<keyword evidence="2" id="KW-1185">Reference proteome</keyword>
<comment type="caution">
    <text evidence="1">The sequence shown here is derived from an EMBL/GenBank/DDBJ whole genome shotgun (WGS) entry which is preliminary data.</text>
</comment>
<evidence type="ECO:0000313" key="1">
    <source>
        <dbReference type="EMBL" id="KAI3707679.1"/>
    </source>
</evidence>
<accession>A0ACB9ADI3</accession>
<reference evidence="1 2" key="2">
    <citation type="journal article" date="2022" name="Mol. Ecol. Resour.">
        <title>The genomes of chicory, endive, great burdock and yacon provide insights into Asteraceae paleo-polyploidization history and plant inulin production.</title>
        <authorList>
            <person name="Fan W."/>
            <person name="Wang S."/>
            <person name="Wang H."/>
            <person name="Wang A."/>
            <person name="Jiang F."/>
            <person name="Liu H."/>
            <person name="Zhao H."/>
            <person name="Xu D."/>
            <person name="Zhang Y."/>
        </authorList>
    </citation>
    <scope>NUCLEOTIDE SEQUENCE [LARGE SCALE GENOMIC DNA]</scope>
    <source>
        <strain evidence="2">cv. Niubang</strain>
    </source>
</reference>
<protein>
    <submittedName>
        <fullName evidence="1">Uncharacterized protein</fullName>
    </submittedName>
</protein>
<evidence type="ECO:0000313" key="2">
    <source>
        <dbReference type="Proteomes" id="UP001055879"/>
    </source>
</evidence>
<reference evidence="2" key="1">
    <citation type="journal article" date="2022" name="Mol. Ecol. Resour.">
        <title>The genomes of chicory, endive, great burdock and yacon provide insights into Asteraceae palaeo-polyploidization history and plant inulin production.</title>
        <authorList>
            <person name="Fan W."/>
            <person name="Wang S."/>
            <person name="Wang H."/>
            <person name="Wang A."/>
            <person name="Jiang F."/>
            <person name="Liu H."/>
            <person name="Zhao H."/>
            <person name="Xu D."/>
            <person name="Zhang Y."/>
        </authorList>
    </citation>
    <scope>NUCLEOTIDE SEQUENCE [LARGE SCALE GENOMIC DNA]</scope>
    <source>
        <strain evidence="2">cv. Niubang</strain>
    </source>
</reference>
<organism evidence="1 2">
    <name type="scientific">Arctium lappa</name>
    <name type="common">Greater burdock</name>
    <name type="synonym">Lappa major</name>
    <dbReference type="NCBI Taxonomy" id="4217"/>
    <lineage>
        <taxon>Eukaryota</taxon>
        <taxon>Viridiplantae</taxon>
        <taxon>Streptophyta</taxon>
        <taxon>Embryophyta</taxon>
        <taxon>Tracheophyta</taxon>
        <taxon>Spermatophyta</taxon>
        <taxon>Magnoliopsida</taxon>
        <taxon>eudicotyledons</taxon>
        <taxon>Gunneridae</taxon>
        <taxon>Pentapetalae</taxon>
        <taxon>asterids</taxon>
        <taxon>campanulids</taxon>
        <taxon>Asterales</taxon>
        <taxon>Asteraceae</taxon>
        <taxon>Carduoideae</taxon>
        <taxon>Cardueae</taxon>
        <taxon>Arctiinae</taxon>
        <taxon>Arctium</taxon>
    </lineage>
</organism>
<dbReference type="Proteomes" id="UP001055879">
    <property type="component" value="Linkage Group LG08"/>
</dbReference>
<gene>
    <name evidence="1" type="ORF">L6452_26308</name>
</gene>
<name>A0ACB9ADI3_ARCLA</name>
<dbReference type="EMBL" id="CM042054">
    <property type="protein sequence ID" value="KAI3707679.1"/>
    <property type="molecule type" value="Genomic_DNA"/>
</dbReference>
<sequence length="144" mass="15912">MVSTSPEGRIQTSMGQVFLSLQPHTQIPSPGPKIIYSLPRDIIQNSADIGRHYQQLWVQNTNIHQQVDRLVTSVEERVSVIEDHRSTTSSSLFLAARDAAVADLEDQSSTQADVDKVTLASLVDLHAKIDSISNPPSAYMPQEF</sequence>